<evidence type="ECO:0000313" key="2">
    <source>
        <dbReference type="EMBL" id="CAH2249691.1"/>
    </source>
</evidence>
<evidence type="ECO:0000313" key="3">
    <source>
        <dbReference type="Proteomes" id="UP001295444"/>
    </source>
</evidence>
<proteinExistence type="predicted"/>
<protein>
    <submittedName>
        <fullName evidence="2">Uncharacterized protein</fullName>
    </submittedName>
</protein>
<keyword evidence="3" id="KW-1185">Reference proteome</keyword>
<sequence>MADSSADAKHETQEPAQSWEESFTRAFNAICRRFWRNLRERRKSSAAIVQVTQPDCRVPARKPPTSLRPKQQQRAAQGLQIRDPALKSSAGQRPRQRQRASQGRHTQDPPWKLSAGQRPVRRQRAARGLHTSGVRGPRQTQGLCLMTGRVAYDHETGCTAAGCRIPEDSYYRLCGPDTYLDAMGIG</sequence>
<evidence type="ECO:0000256" key="1">
    <source>
        <dbReference type="SAM" id="MobiDB-lite"/>
    </source>
</evidence>
<gene>
    <name evidence="2" type="ORF">PECUL_23A054872</name>
</gene>
<dbReference type="AlphaFoldDB" id="A0AAD1REC9"/>
<feature type="region of interest" description="Disordered" evidence="1">
    <location>
        <begin position="1"/>
        <end position="20"/>
    </location>
</feature>
<organism evidence="2 3">
    <name type="scientific">Pelobates cultripes</name>
    <name type="common">Western spadefoot toad</name>
    <dbReference type="NCBI Taxonomy" id="61616"/>
    <lineage>
        <taxon>Eukaryota</taxon>
        <taxon>Metazoa</taxon>
        <taxon>Chordata</taxon>
        <taxon>Craniata</taxon>
        <taxon>Vertebrata</taxon>
        <taxon>Euteleostomi</taxon>
        <taxon>Amphibia</taxon>
        <taxon>Batrachia</taxon>
        <taxon>Anura</taxon>
        <taxon>Pelobatoidea</taxon>
        <taxon>Pelobatidae</taxon>
        <taxon>Pelobates</taxon>
    </lineage>
</organism>
<reference evidence="2" key="1">
    <citation type="submission" date="2022-03" db="EMBL/GenBank/DDBJ databases">
        <authorList>
            <person name="Alioto T."/>
            <person name="Alioto T."/>
            <person name="Gomez Garrido J."/>
        </authorList>
    </citation>
    <scope>NUCLEOTIDE SEQUENCE</scope>
</reference>
<accession>A0AAD1REC9</accession>
<name>A0AAD1REC9_PELCU</name>
<dbReference type="Proteomes" id="UP001295444">
    <property type="component" value="Chromosome 02"/>
</dbReference>
<dbReference type="EMBL" id="OW240913">
    <property type="protein sequence ID" value="CAH2249691.1"/>
    <property type="molecule type" value="Genomic_DNA"/>
</dbReference>
<feature type="compositionally biased region" description="Basic and acidic residues" evidence="1">
    <location>
        <begin position="1"/>
        <end position="13"/>
    </location>
</feature>
<feature type="region of interest" description="Disordered" evidence="1">
    <location>
        <begin position="54"/>
        <end position="139"/>
    </location>
</feature>